<feature type="transmembrane region" description="Helical" evidence="6">
    <location>
        <begin position="404"/>
        <end position="422"/>
    </location>
</feature>
<gene>
    <name evidence="7" type="ordered locus">UWK_01984</name>
</gene>
<accession>M1NFW3</accession>
<evidence type="ECO:0000256" key="5">
    <source>
        <dbReference type="ARBA" id="ARBA00023136"/>
    </source>
</evidence>
<name>M1NFW3_DESSD</name>
<comment type="subcellular location">
    <subcellularLocation>
        <location evidence="1">Cell membrane</location>
        <topology evidence="1">Multi-pass membrane protein</topology>
    </subcellularLocation>
</comment>
<organism evidence="7 8">
    <name type="scientific">Desulfocapsa sulfexigens (strain DSM 10523 / SB164P1)</name>
    <dbReference type="NCBI Taxonomy" id="1167006"/>
    <lineage>
        <taxon>Bacteria</taxon>
        <taxon>Pseudomonadati</taxon>
        <taxon>Thermodesulfobacteriota</taxon>
        <taxon>Desulfobulbia</taxon>
        <taxon>Desulfobulbales</taxon>
        <taxon>Desulfocapsaceae</taxon>
        <taxon>Desulfocapsa</taxon>
    </lineage>
</organism>
<feature type="transmembrane region" description="Helical" evidence="6">
    <location>
        <begin position="56"/>
        <end position="73"/>
    </location>
</feature>
<dbReference type="Proteomes" id="UP000011721">
    <property type="component" value="Chromosome"/>
</dbReference>
<feature type="transmembrane region" description="Helical" evidence="6">
    <location>
        <begin position="101"/>
        <end position="121"/>
    </location>
</feature>
<dbReference type="eggNOG" id="COG2244">
    <property type="taxonomic scope" value="Bacteria"/>
</dbReference>
<sequence>MRQRDSMSPADNKSPQQVLSFRTIIFRSLALIGSKSVQDALLSLLFIWLARIDQSGYGLIVLGLSIVTLLRSLQSMGLDQYTLRELSASKSGTGPLLRQMALMKVLISGGSIFIFLTFALFIKQWPLQQITIISILLLSQCFEGMADTFFNLFRAEGKNINEGICRTVPNIIAFSYGAVCLFLHLDILFFSLLFLLSGGLKLSTAIFGARRLCYFSLKKNTEFPFKKNELISLALISGVSFLGTFYNEIQIFWIRQYHTFNDVAIYKVASDITGSICGAIAHLVIGAVLFPQLVSAFSDKNKEHFREVIRSFFKKIVLLGSGLAVLLAVFGGKIAFIIYGENYSVSEALVPFFGAAAFFSFINNFIIYSLLAMRLEKQLLIFLTIPVLCSIVLGPLLIADTGPLGGVLSLLGSRIILSIILIATLQKRIRFFDVADYKNTSLYWLGTIVLFILFLPVNYYVSGTLALSVYFLLVWREQRSDAQTNEP</sequence>
<dbReference type="STRING" id="1167006.UWK_01984"/>
<feature type="transmembrane region" description="Helical" evidence="6">
    <location>
        <begin position="272"/>
        <end position="295"/>
    </location>
</feature>
<feature type="transmembrane region" description="Helical" evidence="6">
    <location>
        <begin position="230"/>
        <end position="252"/>
    </location>
</feature>
<keyword evidence="8" id="KW-1185">Reference proteome</keyword>
<evidence type="ECO:0000256" key="1">
    <source>
        <dbReference type="ARBA" id="ARBA00004651"/>
    </source>
</evidence>
<dbReference type="GO" id="GO:0005886">
    <property type="term" value="C:plasma membrane"/>
    <property type="evidence" value="ECO:0007669"/>
    <property type="project" value="UniProtKB-SubCell"/>
</dbReference>
<feature type="transmembrane region" description="Helical" evidence="6">
    <location>
        <begin position="167"/>
        <end position="185"/>
    </location>
</feature>
<keyword evidence="2" id="KW-1003">Cell membrane</keyword>
<keyword evidence="4 6" id="KW-1133">Transmembrane helix</keyword>
<evidence type="ECO:0000256" key="3">
    <source>
        <dbReference type="ARBA" id="ARBA00022692"/>
    </source>
</evidence>
<dbReference type="HOGENOM" id="CLU_559883_0_0_7"/>
<reference evidence="8" key="1">
    <citation type="journal article" date="2013" name="Stand. Genomic Sci.">
        <title>Complete genome sequence of Desulfocapsa sulfexigens, a marine deltaproteobacterium specialized in disproportionating inorganic sulfur compounds.</title>
        <authorList>
            <person name="Finster K.W."/>
            <person name="Kjeldsen K.U."/>
            <person name="Kube M."/>
            <person name="Reinhardt R."/>
            <person name="Mussmann M."/>
            <person name="Amann R."/>
            <person name="Schreiber L."/>
        </authorList>
    </citation>
    <scope>NUCLEOTIDE SEQUENCE [LARGE SCALE GENOMIC DNA]</scope>
    <source>
        <strain evidence="8">DSM 10523 / SB164P1</strain>
    </source>
</reference>
<dbReference type="PANTHER" id="PTHR30250">
    <property type="entry name" value="PST FAMILY PREDICTED COLANIC ACID TRANSPORTER"/>
    <property type="match status" value="1"/>
</dbReference>
<dbReference type="EMBL" id="CP003985">
    <property type="protein sequence ID" value="AGF78534.1"/>
    <property type="molecule type" value="Genomic_DNA"/>
</dbReference>
<evidence type="ECO:0000313" key="7">
    <source>
        <dbReference type="EMBL" id="AGF78534.1"/>
    </source>
</evidence>
<keyword evidence="3 6" id="KW-0812">Transmembrane</keyword>
<evidence type="ECO:0000256" key="4">
    <source>
        <dbReference type="ARBA" id="ARBA00022989"/>
    </source>
</evidence>
<feature type="transmembrane region" description="Helical" evidence="6">
    <location>
        <begin position="191"/>
        <end position="209"/>
    </location>
</feature>
<evidence type="ECO:0000256" key="6">
    <source>
        <dbReference type="SAM" id="Phobius"/>
    </source>
</evidence>
<proteinExistence type="predicted"/>
<dbReference type="AlphaFoldDB" id="M1NFW3"/>
<feature type="transmembrane region" description="Helical" evidence="6">
    <location>
        <begin position="352"/>
        <end position="372"/>
    </location>
</feature>
<keyword evidence="5 6" id="KW-0472">Membrane</keyword>
<feature type="transmembrane region" description="Helical" evidence="6">
    <location>
        <begin position="316"/>
        <end position="340"/>
    </location>
</feature>
<dbReference type="KEGG" id="dsf:UWK_01984"/>
<evidence type="ECO:0000256" key="2">
    <source>
        <dbReference type="ARBA" id="ARBA00022475"/>
    </source>
</evidence>
<dbReference type="PANTHER" id="PTHR30250:SF11">
    <property type="entry name" value="O-ANTIGEN TRANSPORTER-RELATED"/>
    <property type="match status" value="1"/>
</dbReference>
<evidence type="ECO:0000313" key="8">
    <source>
        <dbReference type="Proteomes" id="UP000011721"/>
    </source>
</evidence>
<feature type="transmembrane region" description="Helical" evidence="6">
    <location>
        <begin position="379"/>
        <end position="398"/>
    </location>
</feature>
<feature type="transmembrane region" description="Helical" evidence="6">
    <location>
        <begin position="442"/>
        <end position="461"/>
    </location>
</feature>
<protein>
    <submittedName>
        <fullName evidence="7">Membrane protein involved in the export of O-antigen and teichoic acid</fullName>
    </submittedName>
</protein>
<dbReference type="InterPro" id="IPR050833">
    <property type="entry name" value="Poly_Biosynth_Transport"/>
</dbReference>